<accession>A0A9X0CGH4</accession>
<evidence type="ECO:0000313" key="1">
    <source>
        <dbReference type="EMBL" id="KAJ7339385.1"/>
    </source>
</evidence>
<comment type="caution">
    <text evidence="1">The sequence shown here is derived from an EMBL/GenBank/DDBJ whole genome shotgun (WGS) entry which is preliminary data.</text>
</comment>
<dbReference type="Proteomes" id="UP001163046">
    <property type="component" value="Unassembled WGS sequence"/>
</dbReference>
<protein>
    <submittedName>
        <fullName evidence="1">Uncharacterized protein</fullName>
    </submittedName>
</protein>
<keyword evidence="2" id="KW-1185">Reference proteome</keyword>
<evidence type="ECO:0000313" key="2">
    <source>
        <dbReference type="Proteomes" id="UP001163046"/>
    </source>
</evidence>
<gene>
    <name evidence="1" type="ORF">OS493_005780</name>
</gene>
<dbReference type="GO" id="GO:0004842">
    <property type="term" value="F:ubiquitin-protein transferase activity"/>
    <property type="evidence" value="ECO:0007669"/>
    <property type="project" value="InterPro"/>
</dbReference>
<dbReference type="PANTHER" id="PTHR22605">
    <property type="entry name" value="RZ-TYPE DOMAIN-CONTAINING PROTEIN"/>
    <property type="match status" value="1"/>
</dbReference>
<dbReference type="EMBL" id="MU827779">
    <property type="protein sequence ID" value="KAJ7339385.1"/>
    <property type="molecule type" value="Genomic_DNA"/>
</dbReference>
<name>A0A9X0CGH4_9CNID</name>
<proteinExistence type="predicted"/>
<dbReference type="AlphaFoldDB" id="A0A9X0CGH4"/>
<sequence length="446" mass="49783">MEDVLISRYQAKVVDLKLSLKLKLAKRICDEAFKILTTNSGDSFEMSANSLEAVAKGRYVLSMVADYLYKRFIEGDSSYKDLAVLREVRLLLESATRLAWKDRVPHRSSTFSSSLLGDMGDDVIQDRFIVHENQYRALREGLAKTVISGNIQDIVTAITARPFARQLSRKQQGGKLKELQVFHGKSPQDHTLAEIVIHDVSSLAVCWFRVTGPASLWRLMTDPSTMKNHSYLPCPRTTFRSASMSSPRLGRELVGLDSGMNAEIVDIRILLGRKDKTKTGHALGEPGSRSTCAEPQRNMSPIVCSLLRIIMHSAMVTGACRNAQATAQLITPPCQSQPVGQFIWQHLQRDLDVLGRVLGRSVDDAALALHLVLQRMISLNGGQTANAHDMRLQSRDSRRNWETDFCSVIIVPVVTHLDQNLQKASKLMMEDQRFVSDPLCATAIRV</sequence>
<dbReference type="GO" id="GO:0016887">
    <property type="term" value="F:ATP hydrolysis activity"/>
    <property type="evidence" value="ECO:0007669"/>
    <property type="project" value="InterPro"/>
</dbReference>
<dbReference type="InterPro" id="IPR031248">
    <property type="entry name" value="RNF213"/>
</dbReference>
<dbReference type="PANTHER" id="PTHR22605:SF16">
    <property type="entry name" value="E3 UBIQUITIN-PROTEIN LIGASE RNF213"/>
    <property type="match status" value="1"/>
</dbReference>
<organism evidence="1 2">
    <name type="scientific">Desmophyllum pertusum</name>
    <dbReference type="NCBI Taxonomy" id="174260"/>
    <lineage>
        <taxon>Eukaryota</taxon>
        <taxon>Metazoa</taxon>
        <taxon>Cnidaria</taxon>
        <taxon>Anthozoa</taxon>
        <taxon>Hexacorallia</taxon>
        <taxon>Scleractinia</taxon>
        <taxon>Caryophylliina</taxon>
        <taxon>Caryophylliidae</taxon>
        <taxon>Desmophyllum</taxon>
    </lineage>
</organism>
<dbReference type="OrthoDB" id="2423195at2759"/>
<reference evidence="1" key="1">
    <citation type="submission" date="2023-01" db="EMBL/GenBank/DDBJ databases">
        <title>Genome assembly of the deep-sea coral Lophelia pertusa.</title>
        <authorList>
            <person name="Herrera S."/>
            <person name="Cordes E."/>
        </authorList>
    </citation>
    <scope>NUCLEOTIDE SEQUENCE</scope>
    <source>
        <strain evidence="1">USNM1676648</strain>
        <tissue evidence="1">Polyp</tissue>
    </source>
</reference>